<proteinExistence type="inferred from homology"/>
<dbReference type="Pfam" id="PF01865">
    <property type="entry name" value="PhoU_div"/>
    <property type="match status" value="1"/>
</dbReference>
<dbReference type="Proteomes" id="UP000008221">
    <property type="component" value="Chromosome"/>
</dbReference>
<gene>
    <name evidence="2" type="ordered locus">Acel_1535</name>
</gene>
<dbReference type="PANTHER" id="PTHR37298">
    <property type="entry name" value="UPF0111 PROTEIN YKAA"/>
    <property type="match status" value="1"/>
</dbReference>
<dbReference type="eggNOG" id="COG1392">
    <property type="taxonomic scope" value="Bacteria"/>
</dbReference>
<dbReference type="STRING" id="351607.Acel_1535"/>
<evidence type="ECO:0000313" key="2">
    <source>
        <dbReference type="EMBL" id="ABK53307.1"/>
    </source>
</evidence>
<keyword evidence="3" id="KW-1185">Reference proteome</keyword>
<dbReference type="Gene3D" id="1.20.58.220">
    <property type="entry name" value="Phosphate transport system protein phou homolog 2, domain 2"/>
    <property type="match status" value="1"/>
</dbReference>
<accession>A0LV47</accession>
<dbReference type="KEGG" id="ace:Acel_1535"/>
<dbReference type="RefSeq" id="WP_011720370.1">
    <property type="nucleotide sequence ID" value="NC_008578.1"/>
</dbReference>
<evidence type="ECO:0000256" key="1">
    <source>
        <dbReference type="ARBA" id="ARBA00008591"/>
    </source>
</evidence>
<dbReference type="InParanoid" id="A0LV47"/>
<comment type="similarity">
    <text evidence="1">Belongs to the UPF0111 family.</text>
</comment>
<dbReference type="InterPro" id="IPR018445">
    <property type="entry name" value="Put_Phosphate_transp_reg"/>
</dbReference>
<dbReference type="EMBL" id="CP000481">
    <property type="protein sequence ID" value="ABK53307.1"/>
    <property type="molecule type" value="Genomic_DNA"/>
</dbReference>
<evidence type="ECO:0000313" key="3">
    <source>
        <dbReference type="Proteomes" id="UP000008221"/>
    </source>
</evidence>
<organism evidence="2 3">
    <name type="scientific">Acidothermus cellulolyticus (strain ATCC 43068 / DSM 8971 / 11B)</name>
    <dbReference type="NCBI Taxonomy" id="351607"/>
    <lineage>
        <taxon>Bacteria</taxon>
        <taxon>Bacillati</taxon>
        <taxon>Actinomycetota</taxon>
        <taxon>Actinomycetes</taxon>
        <taxon>Acidothermales</taxon>
        <taxon>Acidothermaceae</taxon>
        <taxon>Acidothermus</taxon>
    </lineage>
</organism>
<sequence>MTTGELPSEDARERMREIEHHGDQKRGELIAALASALTTPIDREDLFRFSRMVDDVLDGLRDFVRETDLYRLAGQESVTPVLDAVIEGLQTLRQATEEIVRRPQDAGLTTVSAKRRRIKSAACTLWSWPNCSISPSMLRR</sequence>
<dbReference type="AlphaFoldDB" id="A0LV47"/>
<dbReference type="HOGENOM" id="CLU_1830751_0_0_11"/>
<name>A0LV47_ACIC1</name>
<dbReference type="InterPro" id="IPR038078">
    <property type="entry name" value="PhoU-like_sf"/>
</dbReference>
<dbReference type="PANTHER" id="PTHR37298:SF1">
    <property type="entry name" value="UPF0111 PROTEIN YKAA"/>
    <property type="match status" value="1"/>
</dbReference>
<reference evidence="2 3" key="1">
    <citation type="journal article" date="2009" name="Genome Res.">
        <title>Complete genome of the cellulolytic thermophile Acidothermus cellulolyticus 11B provides insights into its ecophysiological and evolutionary adaptations.</title>
        <authorList>
            <person name="Barabote R.D."/>
            <person name="Xie G."/>
            <person name="Leu D.H."/>
            <person name="Normand P."/>
            <person name="Necsulea A."/>
            <person name="Daubin V."/>
            <person name="Medigue C."/>
            <person name="Adney W.S."/>
            <person name="Xu X.C."/>
            <person name="Lapidus A."/>
            <person name="Parales R.E."/>
            <person name="Detter C."/>
            <person name="Pujic P."/>
            <person name="Bruce D."/>
            <person name="Lavire C."/>
            <person name="Challacombe J.F."/>
            <person name="Brettin T.S."/>
            <person name="Berry A.M."/>
        </authorList>
    </citation>
    <scope>NUCLEOTIDE SEQUENCE [LARGE SCALE GENOMIC DNA]</scope>
    <source>
        <strain evidence="3">ATCC 43068 / DSM 8971 / 11B</strain>
    </source>
</reference>
<dbReference type="InterPro" id="IPR052912">
    <property type="entry name" value="UPF0111_domain"/>
</dbReference>
<protein>
    <submittedName>
        <fullName evidence="2">Uncharacterized protein</fullName>
    </submittedName>
</protein>